<reference evidence="3" key="1">
    <citation type="submission" date="2020-11" db="EMBL/GenBank/DDBJ databases">
        <title>Genome of Flavobacterium soyangense.</title>
        <authorList>
            <person name="Liu Q."/>
            <person name="Xin Y.-H."/>
        </authorList>
    </citation>
    <scope>NUCLEOTIDE SEQUENCE</scope>
    <source>
        <strain evidence="3">CGMCC 1.13493</strain>
    </source>
</reference>
<keyword evidence="2" id="KW-0808">Transferase</keyword>
<dbReference type="InterPro" id="IPR002516">
    <property type="entry name" value="Glyco_trans_11"/>
</dbReference>
<evidence type="ECO:0000313" key="3">
    <source>
        <dbReference type="EMBL" id="MBF2708242.1"/>
    </source>
</evidence>
<evidence type="ECO:0000313" key="4">
    <source>
        <dbReference type="Proteomes" id="UP000646211"/>
    </source>
</evidence>
<accession>A0A930XVL5</accession>
<dbReference type="GO" id="GO:0016020">
    <property type="term" value="C:membrane"/>
    <property type="evidence" value="ECO:0007669"/>
    <property type="project" value="InterPro"/>
</dbReference>
<sequence length="306" mass="36425">MITYSKLGIKGNLGNQMFQIASTIGIAEKNGQGYFFPNWNYSKYFDYDLPISHKNENFKIIKEVKHNYHEWNLANGDYDIEGWLQSEKYFNCEKTKKIFKLKNALFKELYPKYDFLFSKKTILISVRRGDFVNNPNFFQLSYKYYLGAIINNFPDWNNRNLIFTSDDIDYCKYHFSFLKNAFFLKDLTPLEQLAIGIKFDDFVISNSTFSWWIAWLGEKKDSKIIHPIKSFRGLFGIQNDDSDFFPSRWISFNDSLFKLEKKYFILNIKGNVYSLFVNLKFEYLSLKKKSKNFIKGGLVFLHLRKD</sequence>
<protein>
    <submittedName>
        <fullName evidence="3">Alpha-1,2-fucosyltransferase</fullName>
    </submittedName>
</protein>
<dbReference type="EMBL" id="JADHEC010000010">
    <property type="protein sequence ID" value="MBF2708242.1"/>
    <property type="molecule type" value="Genomic_DNA"/>
</dbReference>
<keyword evidence="4" id="KW-1185">Reference proteome</keyword>
<comment type="caution">
    <text evidence="3">The sequence shown here is derived from an EMBL/GenBank/DDBJ whole genome shotgun (WGS) entry which is preliminary data.</text>
</comment>
<dbReference type="PANTHER" id="PTHR11927">
    <property type="entry name" value="GALACTOSIDE 2-L-FUCOSYLTRANSFERASE"/>
    <property type="match status" value="1"/>
</dbReference>
<dbReference type="Pfam" id="PF01531">
    <property type="entry name" value="Glyco_transf_11"/>
    <property type="match status" value="1"/>
</dbReference>
<dbReference type="CDD" id="cd11301">
    <property type="entry name" value="Fut1_Fut2_like"/>
    <property type="match status" value="1"/>
</dbReference>
<dbReference type="GO" id="GO:0008107">
    <property type="term" value="F:galactoside 2-alpha-L-fucosyltransferase activity"/>
    <property type="evidence" value="ECO:0007669"/>
    <property type="project" value="InterPro"/>
</dbReference>
<organism evidence="3 4">
    <name type="scientific">Flavobacterium soyangense</name>
    <dbReference type="NCBI Taxonomy" id="2023265"/>
    <lineage>
        <taxon>Bacteria</taxon>
        <taxon>Pseudomonadati</taxon>
        <taxon>Bacteroidota</taxon>
        <taxon>Flavobacteriia</taxon>
        <taxon>Flavobacteriales</taxon>
        <taxon>Flavobacteriaceae</taxon>
        <taxon>Flavobacterium</taxon>
    </lineage>
</organism>
<dbReference type="RefSeq" id="WP_194311499.1">
    <property type="nucleotide sequence ID" value="NZ_JADHEC010000010.1"/>
</dbReference>
<dbReference type="PANTHER" id="PTHR11927:SF9">
    <property type="entry name" value="L-FUCOSYLTRANSFERASE"/>
    <property type="match status" value="1"/>
</dbReference>
<dbReference type="AlphaFoldDB" id="A0A930XVL5"/>
<evidence type="ECO:0000256" key="2">
    <source>
        <dbReference type="ARBA" id="ARBA00022679"/>
    </source>
</evidence>
<name>A0A930XVL5_9FLAO</name>
<keyword evidence="1" id="KW-0328">Glycosyltransferase</keyword>
<gene>
    <name evidence="3" type="ORF">IR213_06515</name>
</gene>
<dbReference type="Proteomes" id="UP000646211">
    <property type="component" value="Unassembled WGS sequence"/>
</dbReference>
<dbReference type="GO" id="GO:0005975">
    <property type="term" value="P:carbohydrate metabolic process"/>
    <property type="evidence" value="ECO:0007669"/>
    <property type="project" value="InterPro"/>
</dbReference>
<evidence type="ECO:0000256" key="1">
    <source>
        <dbReference type="ARBA" id="ARBA00022676"/>
    </source>
</evidence>
<proteinExistence type="predicted"/>